<gene>
    <name evidence="7" type="ORF">KQX54_021548</name>
</gene>
<evidence type="ECO:0000256" key="4">
    <source>
        <dbReference type="ARBA" id="ARBA00022490"/>
    </source>
</evidence>
<dbReference type="SMART" id="SM00185">
    <property type="entry name" value="ARM"/>
    <property type="match status" value="5"/>
</dbReference>
<evidence type="ECO:0000256" key="1">
    <source>
        <dbReference type="ARBA" id="ARBA00004173"/>
    </source>
</evidence>
<reference evidence="7 8" key="1">
    <citation type="journal article" date="2021" name="J. Hered.">
        <title>A chromosome-level genome assembly of the parasitoid wasp, Cotesia glomerata (Hymenoptera: Braconidae).</title>
        <authorList>
            <person name="Pinto B.J."/>
            <person name="Weis J.J."/>
            <person name="Gamble T."/>
            <person name="Ode P.J."/>
            <person name="Paul R."/>
            <person name="Zaspel J.M."/>
        </authorList>
    </citation>
    <scope>NUCLEOTIDE SEQUENCE [LARGE SCALE GENOMIC DNA]</scope>
    <source>
        <strain evidence="7">CgM1</strain>
    </source>
</reference>
<accession>A0AAV7J9I2</accession>
<dbReference type="InterPro" id="IPR040144">
    <property type="entry name" value="RAP1GDS1"/>
</dbReference>
<dbReference type="GO" id="GO:0005829">
    <property type="term" value="C:cytosol"/>
    <property type="evidence" value="ECO:0007669"/>
    <property type="project" value="UniProtKB-SubCell"/>
</dbReference>
<evidence type="ECO:0000256" key="3">
    <source>
        <dbReference type="ARBA" id="ARBA00004514"/>
    </source>
</evidence>
<evidence type="ECO:0000256" key="5">
    <source>
        <dbReference type="ARBA" id="ARBA00022824"/>
    </source>
</evidence>
<evidence type="ECO:0000256" key="6">
    <source>
        <dbReference type="ARBA" id="ARBA00023128"/>
    </source>
</evidence>
<dbReference type="PANTHER" id="PTHR10957">
    <property type="entry name" value="RAP1 GTPASE-GDP DISSOCIATION STIMULATOR 1"/>
    <property type="match status" value="1"/>
</dbReference>
<keyword evidence="4" id="KW-0963">Cytoplasm</keyword>
<dbReference type="AlphaFoldDB" id="A0AAV7J9I2"/>
<dbReference type="SUPFAM" id="SSF48371">
    <property type="entry name" value="ARM repeat"/>
    <property type="match status" value="1"/>
</dbReference>
<dbReference type="Gene3D" id="1.25.10.10">
    <property type="entry name" value="Leucine-rich Repeat Variant"/>
    <property type="match status" value="2"/>
</dbReference>
<comment type="caution">
    <text evidence="7">The sequence shown here is derived from an EMBL/GenBank/DDBJ whole genome shotgun (WGS) entry which is preliminary data.</text>
</comment>
<dbReference type="EMBL" id="JAHXZJ010000001">
    <property type="protein sequence ID" value="KAH0568852.1"/>
    <property type="molecule type" value="Genomic_DNA"/>
</dbReference>
<dbReference type="InterPro" id="IPR011989">
    <property type="entry name" value="ARM-like"/>
</dbReference>
<keyword evidence="8" id="KW-1185">Reference proteome</keyword>
<dbReference type="GO" id="GO:0005085">
    <property type="term" value="F:guanyl-nucleotide exchange factor activity"/>
    <property type="evidence" value="ECO:0007669"/>
    <property type="project" value="InterPro"/>
</dbReference>
<dbReference type="Pfam" id="PF00514">
    <property type="entry name" value="Arm"/>
    <property type="match status" value="1"/>
</dbReference>
<dbReference type="Proteomes" id="UP000826195">
    <property type="component" value="Unassembled WGS sequence"/>
</dbReference>
<evidence type="ECO:0000256" key="2">
    <source>
        <dbReference type="ARBA" id="ARBA00004240"/>
    </source>
</evidence>
<evidence type="ECO:0000313" key="8">
    <source>
        <dbReference type="Proteomes" id="UP000826195"/>
    </source>
</evidence>
<keyword evidence="5" id="KW-0256">Endoplasmic reticulum</keyword>
<evidence type="ECO:0000313" key="7">
    <source>
        <dbReference type="EMBL" id="KAH0568852.1"/>
    </source>
</evidence>
<protein>
    <submittedName>
        <fullName evidence="7">Uncharacterized protein</fullName>
    </submittedName>
</protein>
<keyword evidence="6" id="KW-0496">Mitochondrion</keyword>
<proteinExistence type="predicted"/>
<name>A0AAV7J9I2_COTGL</name>
<dbReference type="InterPro" id="IPR016024">
    <property type="entry name" value="ARM-type_fold"/>
</dbReference>
<dbReference type="GO" id="GO:0005739">
    <property type="term" value="C:mitochondrion"/>
    <property type="evidence" value="ECO:0007669"/>
    <property type="project" value="UniProtKB-SubCell"/>
</dbReference>
<dbReference type="GO" id="GO:0005783">
    <property type="term" value="C:endoplasmic reticulum"/>
    <property type="evidence" value="ECO:0007669"/>
    <property type="project" value="UniProtKB-SubCell"/>
</dbReference>
<sequence length="642" mass="71796">MEEKPNNDIDKLVEQLTEVVKLQDDKTHNENDIIKILDSFLEVKDKFIEDVEDETTGEVEDITSEEVEGETFEEDEEFKIDGVFLRLLSHESDAVVAKTSKTIAEIAQTDNGRTNCTDSNLVKGLMDLLQKDNIDILSQASRALGNICYENVRGTKMVQDNDGLKCILKVLERAVSLGGVEGASFLRHVVVGFFLNFLVGQSTLQKEALDQGFISIACNILEIDGPNNSKSAMHVLLTLELLTETGLMFLNERLTKVLVNLLDDEEAIERSILCLELIQVQAEHESAKTLLAKAGACELLMQLLEKHVPKCVDKDTRSVLKMACNLIVLILTGDESMNVLYSNSEGSVYKKLVEWLDPDYDEDLQIAAVLAMGNFARTETHCKLMVAQGVHKRLFKLLVKNSSSESDIRLQHALLSAVRNLVIAPSNKPILLSHRLIDVVYPMLDIQTFPVVFKLLGTLRIVIDGQSEAATILGKREDFLKKVIEWCNIEEHQGIQGEANRLIAWIIINSRDKDVVSSIIKHGAIKYLVRMMGSLHPLMQNEALLSLTVTTAMFLKDCEEKLVEAEVDKALKKFFEESASSLAIPIVENALTFAIKIIKSDVLKEHLKNAQFLDIIEKAKSSGIWINSLEDKTEKLLRLLSV</sequence>
<dbReference type="InterPro" id="IPR000225">
    <property type="entry name" value="Armadillo"/>
</dbReference>
<organism evidence="7 8">
    <name type="scientific">Cotesia glomerata</name>
    <name type="common">Lepidopteran parasitic wasp</name>
    <name type="synonym">Apanteles glomeratus</name>
    <dbReference type="NCBI Taxonomy" id="32391"/>
    <lineage>
        <taxon>Eukaryota</taxon>
        <taxon>Metazoa</taxon>
        <taxon>Ecdysozoa</taxon>
        <taxon>Arthropoda</taxon>
        <taxon>Hexapoda</taxon>
        <taxon>Insecta</taxon>
        <taxon>Pterygota</taxon>
        <taxon>Neoptera</taxon>
        <taxon>Endopterygota</taxon>
        <taxon>Hymenoptera</taxon>
        <taxon>Apocrita</taxon>
        <taxon>Ichneumonoidea</taxon>
        <taxon>Braconidae</taxon>
        <taxon>Microgastrinae</taxon>
        <taxon>Cotesia</taxon>
    </lineage>
</organism>
<comment type="subcellular location">
    <subcellularLocation>
        <location evidence="3">Cytoplasm</location>
        <location evidence="3">Cytosol</location>
    </subcellularLocation>
    <subcellularLocation>
        <location evidence="2">Endoplasmic reticulum</location>
    </subcellularLocation>
    <subcellularLocation>
        <location evidence="1">Mitochondrion</location>
    </subcellularLocation>
</comment>